<reference evidence="2 3" key="2">
    <citation type="submission" date="2017-02" db="EMBL/GenBank/DDBJ databases">
        <title>Draft genome sequence of Streptomyces phaeoluteigriseus type strain DSM41896.</title>
        <authorList>
            <person name="Salih T.S."/>
            <person name="Algora Gallardo L."/>
            <person name="Melo Santos T."/>
            <person name="Filgueira Martinez S."/>
            <person name="Herron P.R."/>
        </authorList>
    </citation>
    <scope>NUCLEOTIDE SEQUENCE [LARGE SCALE GENOMIC DNA]</scope>
    <source>
        <strain evidence="2 3">DSM 41896</strain>
    </source>
</reference>
<dbReference type="EMBL" id="MPOH02000018">
    <property type="protein sequence ID" value="OQD53247.1"/>
    <property type="molecule type" value="Genomic_DNA"/>
</dbReference>
<dbReference type="AlphaFoldDB" id="A0A1V6MLR5"/>
<organism evidence="2 3">
    <name type="scientific">Streptomyces phaeoluteigriseus</name>
    <dbReference type="NCBI Taxonomy" id="114686"/>
    <lineage>
        <taxon>Bacteria</taxon>
        <taxon>Bacillati</taxon>
        <taxon>Actinomycetota</taxon>
        <taxon>Actinomycetes</taxon>
        <taxon>Kitasatosporales</taxon>
        <taxon>Streptomycetaceae</taxon>
        <taxon>Streptomyces</taxon>
        <taxon>Streptomyces aurantiacus group</taxon>
    </lineage>
</organism>
<evidence type="ECO:0000256" key="1">
    <source>
        <dbReference type="SAM" id="MobiDB-lite"/>
    </source>
</evidence>
<name>A0A1V6MLR5_9ACTN</name>
<dbReference type="OrthoDB" id="3869625at2"/>
<evidence type="ECO:0000313" key="2">
    <source>
        <dbReference type="EMBL" id="OQD53247.1"/>
    </source>
</evidence>
<accession>A0A1V6MLR5</accession>
<feature type="region of interest" description="Disordered" evidence="1">
    <location>
        <begin position="36"/>
        <end position="56"/>
    </location>
</feature>
<evidence type="ECO:0000313" key="3">
    <source>
        <dbReference type="Proteomes" id="UP000184286"/>
    </source>
</evidence>
<comment type="caution">
    <text evidence="2">The sequence shown here is derived from an EMBL/GenBank/DDBJ whole genome shotgun (WGS) entry which is preliminary data.</text>
</comment>
<dbReference type="Proteomes" id="UP000184286">
    <property type="component" value="Unassembled WGS sequence"/>
</dbReference>
<gene>
    <name evidence="2" type="ORF">BM536_029210</name>
</gene>
<dbReference type="STRING" id="114686.BM536_029210"/>
<dbReference type="RefSeq" id="WP_073491404.1">
    <property type="nucleotide sequence ID" value="NZ_MPOH02000018.1"/>
</dbReference>
<protein>
    <submittedName>
        <fullName evidence="2">Uncharacterized protein</fullName>
    </submittedName>
</protein>
<sequence length="194" mass="20851">MGVYLVSIEAREWFGESEEAGGHGAVASALDDELRRRGLPPYEPGPGSGDGGGWFEEKVSPSMKGFDAFCRAHLTGAERETLYGWTVLVPLSLEEPIPLPIGSAYTDETLIAGAPQVLALGERLAAVLGLPLDAIPATGANLELSLWFMEDQVRRTAAARPGPWAEDLDTAFYVAVYLRAAQYALRHGCPITYS</sequence>
<reference evidence="3" key="1">
    <citation type="submission" date="2016-11" db="EMBL/GenBank/DDBJ databases">
        <authorList>
            <person name="Schniete J.K."/>
            <person name="Salih T."/>
            <person name="Algora Gallardo L."/>
            <person name="Martinez Fernandez S."/>
            <person name="Herron P.R."/>
        </authorList>
    </citation>
    <scope>NUCLEOTIDE SEQUENCE [LARGE SCALE GENOMIC DNA]</scope>
    <source>
        <strain evidence="3">DSM 41896</strain>
    </source>
</reference>
<proteinExistence type="predicted"/>